<organism evidence="2 3">
    <name type="scientific">Ketogulonicigenium vulgare (strain WSH-001)</name>
    <dbReference type="NCBI Taxonomy" id="759362"/>
    <lineage>
        <taxon>Bacteria</taxon>
        <taxon>Pseudomonadati</taxon>
        <taxon>Pseudomonadota</taxon>
        <taxon>Alphaproteobacteria</taxon>
        <taxon>Rhodobacterales</taxon>
        <taxon>Roseobacteraceae</taxon>
        <taxon>Ketogulonicigenium</taxon>
    </lineage>
</organism>
<dbReference type="HOGENOM" id="CLU_2107131_0_0_5"/>
<feature type="domain" description="HTH cro/C1-type" evidence="1">
    <location>
        <begin position="48"/>
        <end position="103"/>
    </location>
</feature>
<evidence type="ECO:0000313" key="3">
    <source>
        <dbReference type="Proteomes" id="UP000000692"/>
    </source>
</evidence>
<sequence length="119" mass="13612">MTSLCPHNVDYSKSTFSGLPKISQFVNYSSMGNKRSEPGQYAEIGDRLEAIRKVFSDLNQKDWAEKHHFGHSTYNNWVTGIRRIPVESAEALCDLYGVDLDFIYRGRRDGLPDNLKKVL</sequence>
<dbReference type="eggNOG" id="COG1396">
    <property type="taxonomic scope" value="Bacteria"/>
</dbReference>
<reference evidence="2 3" key="1">
    <citation type="journal article" date="2011" name="J. Bacteriol.">
        <title>Complete genome sequence of the industrial strain Ketogulonicigenium vulgare WSH-001.</title>
        <authorList>
            <person name="Liu L."/>
            <person name="Li Y."/>
            <person name="Zhang J."/>
            <person name="Zhou Z."/>
            <person name="Liu J."/>
            <person name="Li X."/>
            <person name="Zhou J."/>
            <person name="Du G."/>
            <person name="Wang L."/>
            <person name="Chen J."/>
        </authorList>
    </citation>
    <scope>NUCLEOTIDE SEQUENCE [LARGE SCALE GENOMIC DNA]</scope>
    <source>
        <strain evidence="2 3">WSH-001</strain>
    </source>
</reference>
<evidence type="ECO:0000259" key="1">
    <source>
        <dbReference type="PROSITE" id="PS50943"/>
    </source>
</evidence>
<dbReference type="Proteomes" id="UP000000692">
    <property type="component" value="Chromosome"/>
</dbReference>
<proteinExistence type="predicted"/>
<dbReference type="InterPro" id="IPR001387">
    <property type="entry name" value="Cro/C1-type_HTH"/>
</dbReference>
<gene>
    <name evidence="2" type="ordered locus">KVU_1593</name>
</gene>
<dbReference type="Gene3D" id="1.10.260.40">
    <property type="entry name" value="lambda repressor-like DNA-binding domains"/>
    <property type="match status" value="1"/>
</dbReference>
<dbReference type="KEGG" id="kvl:KVU_1593"/>
<accession>F9YA21</accession>
<name>F9YA21_KETVW</name>
<keyword evidence="3" id="KW-1185">Reference proteome</keyword>
<dbReference type="AlphaFoldDB" id="F9YA21"/>
<dbReference type="GO" id="GO:0003677">
    <property type="term" value="F:DNA binding"/>
    <property type="evidence" value="ECO:0007669"/>
    <property type="project" value="InterPro"/>
</dbReference>
<dbReference type="SUPFAM" id="SSF47413">
    <property type="entry name" value="lambda repressor-like DNA-binding domains"/>
    <property type="match status" value="1"/>
</dbReference>
<dbReference type="OrthoDB" id="7873382at2"/>
<dbReference type="PROSITE" id="PS50943">
    <property type="entry name" value="HTH_CROC1"/>
    <property type="match status" value="1"/>
</dbReference>
<dbReference type="EMBL" id="CP002018">
    <property type="protein sequence ID" value="AEM41432.1"/>
    <property type="molecule type" value="Genomic_DNA"/>
</dbReference>
<evidence type="ECO:0000313" key="2">
    <source>
        <dbReference type="EMBL" id="AEM41432.1"/>
    </source>
</evidence>
<protein>
    <submittedName>
        <fullName evidence="2">Helix-turn-helix domain protein</fullName>
    </submittedName>
</protein>
<dbReference type="InterPro" id="IPR010982">
    <property type="entry name" value="Lambda_DNA-bd_dom_sf"/>
</dbReference>
<dbReference type="CDD" id="cd00093">
    <property type="entry name" value="HTH_XRE"/>
    <property type="match status" value="1"/>
</dbReference>
<dbReference type="Pfam" id="PF01381">
    <property type="entry name" value="HTH_3"/>
    <property type="match status" value="1"/>
</dbReference>